<feature type="domain" description="TNase-like" evidence="5">
    <location>
        <begin position="23"/>
        <end position="144"/>
    </location>
</feature>
<dbReference type="Proteomes" id="UP000254631">
    <property type="component" value="Unassembled WGS sequence"/>
</dbReference>
<evidence type="ECO:0000259" key="5">
    <source>
        <dbReference type="PROSITE" id="PS50830"/>
    </source>
</evidence>
<dbReference type="SMART" id="SM00318">
    <property type="entry name" value="SNc"/>
    <property type="match status" value="1"/>
</dbReference>
<evidence type="ECO:0000313" key="7">
    <source>
        <dbReference type="Proteomes" id="UP000254631"/>
    </source>
</evidence>
<dbReference type="EC" id="3.1.31.1" evidence="6"/>
<gene>
    <name evidence="6" type="primary">nucH</name>
    <name evidence="6" type="ORF">NCTC12000_00296</name>
</gene>
<dbReference type="AlphaFoldDB" id="A0A378K0U4"/>
<keyword evidence="2 6" id="KW-0255">Endonuclease</keyword>
<dbReference type="PROSITE" id="PS50830">
    <property type="entry name" value="TNASE_3"/>
    <property type="match status" value="1"/>
</dbReference>
<evidence type="ECO:0000256" key="1">
    <source>
        <dbReference type="ARBA" id="ARBA00022722"/>
    </source>
</evidence>
<evidence type="ECO:0000256" key="3">
    <source>
        <dbReference type="ARBA" id="ARBA00022801"/>
    </source>
</evidence>
<dbReference type="InterPro" id="IPR016071">
    <property type="entry name" value="Staphylococal_nuclease_OB-fold"/>
</dbReference>
<evidence type="ECO:0000256" key="4">
    <source>
        <dbReference type="SAM" id="SignalP"/>
    </source>
</evidence>
<keyword evidence="4" id="KW-0732">Signal</keyword>
<dbReference type="EMBL" id="UGOL01000001">
    <property type="protein sequence ID" value="STX78327.1"/>
    <property type="molecule type" value="Genomic_DNA"/>
</dbReference>
<dbReference type="CDD" id="cd00175">
    <property type="entry name" value="SNc"/>
    <property type="match status" value="1"/>
</dbReference>
<accession>A0A378K0U4</accession>
<dbReference type="Pfam" id="PF00565">
    <property type="entry name" value="SNase"/>
    <property type="match status" value="1"/>
</dbReference>
<dbReference type="GO" id="GO:1990599">
    <property type="term" value="F:3' overhang single-stranded DNA endodeoxyribonuclease activity"/>
    <property type="evidence" value="ECO:0007669"/>
    <property type="project" value="UniProtKB-EC"/>
</dbReference>
<evidence type="ECO:0000313" key="6">
    <source>
        <dbReference type="EMBL" id="STX78327.1"/>
    </source>
</evidence>
<dbReference type="GO" id="GO:0003676">
    <property type="term" value="F:nucleic acid binding"/>
    <property type="evidence" value="ECO:0007669"/>
    <property type="project" value="InterPro"/>
</dbReference>
<reference evidence="6 7" key="1">
    <citation type="submission" date="2018-06" db="EMBL/GenBank/DDBJ databases">
        <authorList>
            <consortium name="Pathogen Informatics"/>
            <person name="Doyle S."/>
        </authorList>
    </citation>
    <scope>NUCLEOTIDE SEQUENCE [LARGE SCALE GENOMIC DNA]</scope>
    <source>
        <strain evidence="6 7">NCTC12000</strain>
    </source>
</reference>
<evidence type="ECO:0000256" key="2">
    <source>
        <dbReference type="ARBA" id="ARBA00022759"/>
    </source>
</evidence>
<keyword evidence="3 6" id="KW-0378">Hydrolase</keyword>
<dbReference type="InterPro" id="IPR002071">
    <property type="entry name" value="Thermonucl_AS"/>
</dbReference>
<organism evidence="6 7">
    <name type="scientific">Legionella pneumophila</name>
    <dbReference type="NCBI Taxonomy" id="446"/>
    <lineage>
        <taxon>Bacteria</taxon>
        <taxon>Pseudomonadati</taxon>
        <taxon>Pseudomonadota</taxon>
        <taxon>Gammaproteobacteria</taxon>
        <taxon>Legionellales</taxon>
        <taxon>Legionellaceae</taxon>
        <taxon>Legionella</taxon>
    </lineage>
</organism>
<feature type="signal peptide" evidence="4">
    <location>
        <begin position="1"/>
        <end position="22"/>
    </location>
</feature>
<keyword evidence="1" id="KW-0540">Nuclease</keyword>
<dbReference type="PANTHER" id="PTHR12302:SF3">
    <property type="entry name" value="SERINE_THREONINE-PROTEIN KINASE 31"/>
    <property type="match status" value="1"/>
</dbReference>
<dbReference type="RefSeq" id="WP_011945395.1">
    <property type="nucleotide sequence ID" value="NZ_BAZA01000243.1"/>
</dbReference>
<dbReference type="PROSITE" id="PS51257">
    <property type="entry name" value="PROKAR_LIPOPROTEIN"/>
    <property type="match status" value="1"/>
</dbReference>
<dbReference type="PANTHER" id="PTHR12302">
    <property type="entry name" value="EBNA2 BINDING PROTEIN P100"/>
    <property type="match status" value="1"/>
</dbReference>
<protein>
    <submittedName>
        <fullName evidence="6">Putative endonuclease</fullName>
        <ecNumber evidence="6">3.1.31.1</ecNumber>
    </submittedName>
</protein>
<dbReference type="SUPFAM" id="SSF50199">
    <property type="entry name" value="Staphylococcal nuclease"/>
    <property type="match status" value="1"/>
</dbReference>
<dbReference type="Gene3D" id="2.40.50.90">
    <property type="match status" value="1"/>
</dbReference>
<dbReference type="PROSITE" id="PS01123">
    <property type="entry name" value="TNASE_1"/>
    <property type="match status" value="1"/>
</dbReference>
<name>A0A378K0U4_LEGPN</name>
<proteinExistence type="predicted"/>
<feature type="chain" id="PRO_5016971572" evidence="4">
    <location>
        <begin position="23"/>
        <end position="156"/>
    </location>
</feature>
<sequence>MVNKFHSILLFISLLFSCTAYANTISGLVIKISDGDTLTILTKDNVQLKIRLSEIDAPEKKQPFGNKSKQSLSNLCFNKVAIVDILKIDRYGRSVGRVKCDNVDANEYQVKNGLAWVYDKYVTDHSLYALQEQAKSKGIGLWSEKSPIPPWIFRHN</sequence>
<dbReference type="InterPro" id="IPR035437">
    <property type="entry name" value="SNase_OB-fold_sf"/>
</dbReference>